<comment type="caution">
    <text evidence="1">The sequence shown here is derived from an EMBL/GenBank/DDBJ whole genome shotgun (WGS) entry which is preliminary data.</text>
</comment>
<gene>
    <name evidence="1" type="ORF">ACFSOY_04020</name>
</gene>
<proteinExistence type="predicted"/>
<protein>
    <submittedName>
        <fullName evidence="1">Uncharacterized protein</fullName>
    </submittedName>
</protein>
<sequence length="168" mass="18707">MYETWVKMMIDILDELAPVTIVRSRLEMPLGSVSGDLSTLIRSRLDLLDESSPWCDLDIEQAGEEVHISFLVHVPNLNKRRDEEIVRDVQGTGHVHSISLLTPVGHAGRETYVIRGERRLPLDHPTDNPNSATHDLAELLVTLMRVGGYDREAASDSEADDLVTWGGA</sequence>
<dbReference type="Proteomes" id="UP001597343">
    <property type="component" value="Unassembled WGS sequence"/>
</dbReference>
<name>A0ABW4ZUR7_9BACL</name>
<keyword evidence="2" id="KW-1185">Reference proteome</keyword>
<accession>A0ABW4ZUR7</accession>
<dbReference type="RefSeq" id="WP_386044234.1">
    <property type="nucleotide sequence ID" value="NZ_JBHUIO010000002.1"/>
</dbReference>
<dbReference type="EMBL" id="JBHUIO010000002">
    <property type="protein sequence ID" value="MFD2169186.1"/>
    <property type="molecule type" value="Genomic_DNA"/>
</dbReference>
<reference evidence="2" key="1">
    <citation type="journal article" date="2019" name="Int. J. Syst. Evol. Microbiol.">
        <title>The Global Catalogue of Microorganisms (GCM) 10K type strain sequencing project: providing services to taxonomists for standard genome sequencing and annotation.</title>
        <authorList>
            <consortium name="The Broad Institute Genomics Platform"/>
            <consortium name="The Broad Institute Genome Sequencing Center for Infectious Disease"/>
            <person name="Wu L."/>
            <person name="Ma J."/>
        </authorList>
    </citation>
    <scope>NUCLEOTIDE SEQUENCE [LARGE SCALE GENOMIC DNA]</scope>
    <source>
        <strain evidence="2">CGMCC 1.13574</strain>
    </source>
</reference>
<organism evidence="1 2">
    <name type="scientific">Tumebacillus lipolyticus</name>
    <dbReference type="NCBI Taxonomy" id="1280370"/>
    <lineage>
        <taxon>Bacteria</taxon>
        <taxon>Bacillati</taxon>
        <taxon>Bacillota</taxon>
        <taxon>Bacilli</taxon>
        <taxon>Bacillales</taxon>
        <taxon>Alicyclobacillaceae</taxon>
        <taxon>Tumebacillus</taxon>
    </lineage>
</organism>
<evidence type="ECO:0000313" key="1">
    <source>
        <dbReference type="EMBL" id="MFD2169186.1"/>
    </source>
</evidence>
<evidence type="ECO:0000313" key="2">
    <source>
        <dbReference type="Proteomes" id="UP001597343"/>
    </source>
</evidence>